<dbReference type="Gene3D" id="1.10.1410.20">
    <property type="entry name" value="2'-5'-oligoadenylate synthetase 1, domain 2"/>
    <property type="match status" value="1"/>
</dbReference>
<gene>
    <name evidence="5" type="primary">LOC101823672</name>
</gene>
<dbReference type="InterPro" id="IPR018952">
    <property type="entry name" value="2-5-oligoAdlate_synth_1_dom2/C"/>
</dbReference>
<dbReference type="Gene3D" id="3.30.460.10">
    <property type="entry name" value="Beta Polymerase, domain 2"/>
    <property type="match status" value="1"/>
</dbReference>
<dbReference type="PROSITE" id="PS50152">
    <property type="entry name" value="25A_SYNTH_3"/>
    <property type="match status" value="1"/>
</dbReference>
<organism evidence="4 5">
    <name type="scientific">Mesocricetus auratus</name>
    <name type="common">Golden hamster</name>
    <dbReference type="NCBI Taxonomy" id="10036"/>
    <lineage>
        <taxon>Eukaryota</taxon>
        <taxon>Metazoa</taxon>
        <taxon>Chordata</taxon>
        <taxon>Craniata</taxon>
        <taxon>Vertebrata</taxon>
        <taxon>Euteleostomi</taxon>
        <taxon>Mammalia</taxon>
        <taxon>Eutheria</taxon>
        <taxon>Euarchontoglires</taxon>
        <taxon>Glires</taxon>
        <taxon>Rodentia</taxon>
        <taxon>Myomorpha</taxon>
        <taxon>Muroidea</taxon>
        <taxon>Cricetidae</taxon>
        <taxon>Cricetinae</taxon>
        <taxon>Mesocricetus</taxon>
    </lineage>
</organism>
<protein>
    <submittedName>
        <fullName evidence="5">2'-5'-oligoadenylate synthase 1A-like</fullName>
    </submittedName>
</protein>
<keyword evidence="4" id="KW-1185">Reference proteome</keyword>
<dbReference type="PANTHER" id="PTHR11258:SF13">
    <property type="entry name" value="2'-5'-OLIGOADENYLATE SYNTHASE 1"/>
    <property type="match status" value="1"/>
</dbReference>
<dbReference type="SUPFAM" id="SSF81631">
    <property type="entry name" value="PAP/OAS1 substrate-binding domain"/>
    <property type="match status" value="1"/>
</dbReference>
<dbReference type="InterPro" id="IPR043519">
    <property type="entry name" value="NT_sf"/>
</dbReference>
<accession>A0ABM2WHP5</accession>
<dbReference type="Pfam" id="PF10421">
    <property type="entry name" value="OAS1_C"/>
    <property type="match status" value="1"/>
</dbReference>
<sequence>MVFLIPETNFHFKVKAEMKTICALLKERCFQGGAHPVWVSKVVKVNSNGDSERKGRLESDLVVFFTNLHTFENYLYRWGVVIEEIKEHLHKFQREKDISLKLEVESSKQPNPQALSFKLIDPDQEGRFVKFDVLLAYNVLGQFNYIKPSPKIYTDLISERTSKKLEDKFATCLMVPQRIFLGSTPNKLKYLRDRVKDWYQTCKKKLGKPLPPLYALELLTFYAWEYGSGVSDFNTTEGFKTVLELVTKYRQLRIYWTMCYDIKLQHRQLSGARPVILDPADPATNVAGLNADGWCLLAEEAMTYLDSEYFKYWDGSPVGSWDVPVIESWACVLL</sequence>
<proteinExistence type="inferred from homology"/>
<feature type="domain" description="2'-5'-oligoadenylate synthetase 1" evidence="3">
    <location>
        <begin position="147"/>
        <end position="324"/>
    </location>
</feature>
<dbReference type="Proteomes" id="UP000886700">
    <property type="component" value="Unplaced"/>
</dbReference>
<evidence type="ECO:0000313" key="4">
    <source>
        <dbReference type="Proteomes" id="UP000886700"/>
    </source>
</evidence>
<evidence type="ECO:0000313" key="5">
    <source>
        <dbReference type="RefSeq" id="XP_040587565.1"/>
    </source>
</evidence>
<keyword evidence="2" id="KW-0694">RNA-binding</keyword>
<evidence type="ECO:0000256" key="2">
    <source>
        <dbReference type="ARBA" id="ARBA00022884"/>
    </source>
</evidence>
<evidence type="ECO:0000256" key="1">
    <source>
        <dbReference type="ARBA" id="ARBA00009526"/>
    </source>
</evidence>
<dbReference type="RefSeq" id="XP_040587565.1">
    <property type="nucleotide sequence ID" value="XM_040731631.1"/>
</dbReference>
<evidence type="ECO:0000259" key="3">
    <source>
        <dbReference type="Pfam" id="PF10421"/>
    </source>
</evidence>
<reference evidence="5" key="1">
    <citation type="submission" date="2025-08" db="UniProtKB">
        <authorList>
            <consortium name="RefSeq"/>
        </authorList>
    </citation>
    <scope>IDENTIFICATION</scope>
    <source>
        <tissue evidence="5">Liver</tissue>
    </source>
</reference>
<dbReference type="GeneID" id="101823672"/>
<dbReference type="SUPFAM" id="SSF81301">
    <property type="entry name" value="Nucleotidyltransferase"/>
    <property type="match status" value="1"/>
</dbReference>
<name>A0ABM2WHP5_MESAU</name>
<comment type="similarity">
    <text evidence="1">Belongs to the 2-5A synthase family.</text>
</comment>
<dbReference type="PANTHER" id="PTHR11258">
    <property type="entry name" value="2-5 OLIGOADENYLATE SYNTHETASE"/>
    <property type="match status" value="1"/>
</dbReference>